<evidence type="ECO:0000256" key="4">
    <source>
        <dbReference type="ARBA" id="ARBA00022989"/>
    </source>
</evidence>
<dbReference type="Proteomes" id="UP000756387">
    <property type="component" value="Unassembled WGS sequence"/>
</dbReference>
<evidence type="ECO:0000256" key="5">
    <source>
        <dbReference type="ARBA" id="ARBA00023136"/>
    </source>
</evidence>
<keyword evidence="9" id="KW-1185">Reference proteome</keyword>
<keyword evidence="3 6" id="KW-0812">Transmembrane</keyword>
<dbReference type="RefSeq" id="WP_193636763.1">
    <property type="nucleotide sequence ID" value="NZ_JADCSA010000002.1"/>
</dbReference>
<protein>
    <submittedName>
        <fullName evidence="8">GtrA family protein</fullName>
    </submittedName>
</protein>
<evidence type="ECO:0000256" key="3">
    <source>
        <dbReference type="ARBA" id="ARBA00022692"/>
    </source>
</evidence>
<comment type="subcellular location">
    <subcellularLocation>
        <location evidence="1">Membrane</location>
        <topology evidence="1">Multi-pass membrane protein</topology>
    </subcellularLocation>
</comment>
<proteinExistence type="inferred from homology"/>
<dbReference type="EMBL" id="JADCSA010000002">
    <property type="protein sequence ID" value="MBE7323415.1"/>
    <property type="molecule type" value="Genomic_DNA"/>
</dbReference>
<gene>
    <name evidence="8" type="ORF">IEQ44_01955</name>
</gene>
<comment type="caution">
    <text evidence="8">The sequence shown here is derived from an EMBL/GenBank/DDBJ whole genome shotgun (WGS) entry which is preliminary data.</text>
</comment>
<feature type="transmembrane region" description="Helical" evidence="6">
    <location>
        <begin position="84"/>
        <end position="103"/>
    </location>
</feature>
<evidence type="ECO:0000259" key="7">
    <source>
        <dbReference type="Pfam" id="PF04138"/>
    </source>
</evidence>
<comment type="similarity">
    <text evidence="2">Belongs to the GtrA family.</text>
</comment>
<dbReference type="InterPro" id="IPR007267">
    <property type="entry name" value="GtrA_DPMS_TM"/>
</dbReference>
<evidence type="ECO:0000256" key="6">
    <source>
        <dbReference type="SAM" id="Phobius"/>
    </source>
</evidence>
<dbReference type="InterPro" id="IPR051401">
    <property type="entry name" value="GtrA_CellWall_Glycosyl"/>
</dbReference>
<evidence type="ECO:0000313" key="9">
    <source>
        <dbReference type="Proteomes" id="UP000756387"/>
    </source>
</evidence>
<evidence type="ECO:0000313" key="8">
    <source>
        <dbReference type="EMBL" id="MBE7323415.1"/>
    </source>
</evidence>
<name>A0ABR9RQF8_9ACTN</name>
<feature type="transmembrane region" description="Helical" evidence="6">
    <location>
        <begin position="12"/>
        <end position="35"/>
    </location>
</feature>
<sequence>MRARRFAGEVSKFLTVGALATVVAFVVFNFLVHGFRPGADPWMNDKPQLAFVIANLVGMLISFRGTRDWAFRSRDVRHPDGGRTAFVVINLVTMLIPMAFLWISRNVLELDDPFSDNIAANVLGLGVGTAVRFALFRQYVFPRVRHVTRYESAASATDAGSGSVGSG</sequence>
<feature type="domain" description="GtrA/DPMS transmembrane" evidence="7">
    <location>
        <begin position="12"/>
        <end position="141"/>
    </location>
</feature>
<evidence type="ECO:0000256" key="1">
    <source>
        <dbReference type="ARBA" id="ARBA00004141"/>
    </source>
</evidence>
<dbReference type="PANTHER" id="PTHR38459:SF1">
    <property type="entry name" value="PROPHAGE BACTOPRENOL-LINKED GLUCOSE TRANSLOCASE HOMOLOG"/>
    <property type="match status" value="1"/>
</dbReference>
<evidence type="ECO:0000256" key="2">
    <source>
        <dbReference type="ARBA" id="ARBA00009399"/>
    </source>
</evidence>
<dbReference type="Pfam" id="PF04138">
    <property type="entry name" value="GtrA_DPMS_TM"/>
    <property type="match status" value="1"/>
</dbReference>
<feature type="transmembrane region" description="Helical" evidence="6">
    <location>
        <begin position="47"/>
        <end position="63"/>
    </location>
</feature>
<feature type="transmembrane region" description="Helical" evidence="6">
    <location>
        <begin position="118"/>
        <end position="135"/>
    </location>
</feature>
<keyword evidence="4 6" id="KW-1133">Transmembrane helix</keyword>
<reference evidence="8 9" key="1">
    <citation type="submission" date="2020-10" db="EMBL/GenBank/DDBJ databases">
        <title>Nocardioides sp. isolated from sludge.</title>
        <authorList>
            <person name="Zhang X."/>
        </authorList>
    </citation>
    <scope>NUCLEOTIDE SEQUENCE [LARGE SCALE GENOMIC DNA]</scope>
    <source>
        <strain evidence="8 9">Y6</strain>
    </source>
</reference>
<dbReference type="PANTHER" id="PTHR38459">
    <property type="entry name" value="PROPHAGE BACTOPRENOL-LINKED GLUCOSE TRANSLOCASE HOMOLOG"/>
    <property type="match status" value="1"/>
</dbReference>
<organism evidence="8 9">
    <name type="scientific">Nocardioides malaquae</name>
    <dbReference type="NCBI Taxonomy" id="2773426"/>
    <lineage>
        <taxon>Bacteria</taxon>
        <taxon>Bacillati</taxon>
        <taxon>Actinomycetota</taxon>
        <taxon>Actinomycetes</taxon>
        <taxon>Propionibacteriales</taxon>
        <taxon>Nocardioidaceae</taxon>
        <taxon>Nocardioides</taxon>
    </lineage>
</organism>
<accession>A0ABR9RQF8</accession>
<keyword evidence="5 6" id="KW-0472">Membrane</keyword>